<dbReference type="InterPro" id="IPR003594">
    <property type="entry name" value="HATPase_dom"/>
</dbReference>
<dbReference type="PROSITE" id="PS50110">
    <property type="entry name" value="RESPONSE_REGULATORY"/>
    <property type="match status" value="1"/>
</dbReference>
<dbReference type="GO" id="GO:0071474">
    <property type="term" value="P:cellular hyperosmotic response"/>
    <property type="evidence" value="ECO:0007669"/>
    <property type="project" value="TreeGrafter"/>
</dbReference>
<dbReference type="InterPro" id="IPR001789">
    <property type="entry name" value="Sig_transdc_resp-reg_receiver"/>
</dbReference>
<dbReference type="Gene3D" id="3.40.50.2300">
    <property type="match status" value="1"/>
</dbReference>
<dbReference type="GO" id="GO:0000155">
    <property type="term" value="F:phosphorelay sensor kinase activity"/>
    <property type="evidence" value="ECO:0007669"/>
    <property type="project" value="InterPro"/>
</dbReference>
<dbReference type="FunFam" id="3.40.50.2300:FF:000235">
    <property type="entry name" value="Probable nik-1 protein (Os-1p protein)"/>
    <property type="match status" value="1"/>
</dbReference>
<evidence type="ECO:0000313" key="15">
    <source>
        <dbReference type="EMBL" id="ORX35976.1"/>
    </source>
</evidence>
<evidence type="ECO:0000259" key="13">
    <source>
        <dbReference type="PROSITE" id="PS50110"/>
    </source>
</evidence>
<dbReference type="PROSITE" id="PS50109">
    <property type="entry name" value="HIS_KIN"/>
    <property type="match status" value="1"/>
</dbReference>
<feature type="domain" description="Response regulatory" evidence="13">
    <location>
        <begin position="1284"/>
        <end position="1408"/>
    </location>
</feature>
<dbReference type="GO" id="GO:0016020">
    <property type="term" value="C:membrane"/>
    <property type="evidence" value="ECO:0007669"/>
    <property type="project" value="InterPro"/>
</dbReference>
<dbReference type="Proteomes" id="UP000193218">
    <property type="component" value="Unassembled WGS sequence"/>
</dbReference>
<sequence>MRDKSFTDTSTLPVARNFSDSSTDDSTTYSTVSRSLSSASSGVESLSLGMAAVMSMGSGLNDPFSVPGASPYESHLLSLLTTISHQPSPSYPFPAEQKPAESPLMRFKGEKTQAQEAIERAVIAIGNRLWNAEKSNGHQGFPSAQLPLPTPDWSNDVPMTSPGQAVITGSKCPTCTRPVDSVVSSQSVPAVSSFASHPLSASLSTPPTQLSRSLPKGNGHSILTTSNGASVLTGGPGAAGWAGESGMTAEKELELLKAQVQDIARVCKAVATGDLTQKIIVPVEGQAMTELKDIINSMVDRLKTFAVEVERVSLEVGTEGKLGGQAVVEGVEGTWRDLTAVVNKLAANLTSQVRSIAKVTTAVAKGDLSETIDVEARGEIAELKTTVNGMVVSLRTLADEVSRVSLEVGSQGKLGGQANVPDVEGVWKDLTVNVNRMCESLTTQVRSIGSVTTAVAKGDLSKMIEIEAEGEMAVLKNTVNSMIRQLTTFANEVTRVALEVGTQGILGGQAVVEGVEGVWDDLTTNVNKMARNLTEQVREIAEVTKSVARGDLTKTVNADVQGEILDLKMTVNDMVAQLTVFAAEVTRVSLEVGTQGRLGGQALVPNVEGTWKVLTENVNLMALNLTTQVRSLAEVTTAVAEGDLSKKIHVEAFGEIAELKDTVNNMIDSLGRFAAEVTRVAREVGTEGRLGGQARVPGVAGTWKDLTDRVNIMAANLTEQVRTIAHATTAVARGDLTQKVVGVKVSGEILDLVNTINNMIDQLAIFAAEVTRVAREVGTEGKLGVQAEVENIEGTWQEITFNVNTMATNLTSQVRAFAQISAAATDGDFTRFITVEASGEMDSLKTKINQMVYNLRESIEKNTSARQQAELANRSKSEFLANMSHEIRTPMNGIIGMTLLTLESELTRQQRENLMIVSSLATSLLTIIDDILDISKIEAGRMTMEQIPFSLRVAVFSVAKTLCVKASQNKLDLIFDIDPTIPDQLIGDPLRLRQVITNLIGNAVKFTTKGFVALSCRVKRIMPDAIELMFCVADTGIGIKQDKLDVIFDTFAQADGSTTRKYGGTGLGLTISKRLVSLMQGNLWVESQYGQGSRFYFTTVAEMTASPHDAAVLASLPKWAGRHILLIDTLYDETGVADLLRRLGFKVTVAHTIKELSEQEIRGNNDFPSYDTMIVDSLQAAERLRSVEHLRFIPIVLLIPSNKPPGPDNPTFLDLTESERRLLALPSTEEQMLPPISVKDCLEMGINTYYTTPLTLQELANAMGPPLELHQSQPGDNVPGVVLSILLAEDNLVNQKLAVKLLEVVGHKIEVADNGEIAINKYKQRLENGNPFDVILMDVSMPVMGGMEATGRIREYEAKENKPHVPIIALTAHAMIGDKERCLKAGFDEYVPKPIKRAELTVAIARAITTQTANDALSMQLLSHGLRPETR</sequence>
<feature type="domain" description="HAMP" evidence="14">
    <location>
        <begin position="715"/>
        <end position="768"/>
    </location>
</feature>
<dbReference type="SMART" id="SM00387">
    <property type="entry name" value="HATPase_c"/>
    <property type="match status" value="1"/>
</dbReference>
<keyword evidence="16" id="KW-1185">Reference proteome</keyword>
<comment type="catalytic activity">
    <reaction evidence="1">
        <text>ATP + protein L-histidine = ADP + protein N-phospho-L-histidine.</text>
        <dbReference type="EC" id="2.7.13.3"/>
    </reaction>
</comment>
<dbReference type="Gene3D" id="1.20.120.1530">
    <property type="match status" value="4"/>
</dbReference>
<evidence type="ECO:0000256" key="8">
    <source>
        <dbReference type="ARBA" id="ARBA00022840"/>
    </source>
</evidence>
<evidence type="ECO:0000256" key="5">
    <source>
        <dbReference type="ARBA" id="ARBA00022737"/>
    </source>
</evidence>
<dbReference type="SUPFAM" id="SSF55874">
    <property type="entry name" value="ATPase domain of HSP90 chaperone/DNA topoisomerase II/histidine kinase"/>
    <property type="match status" value="1"/>
</dbReference>
<feature type="domain" description="HAMP" evidence="14">
    <location>
        <begin position="808"/>
        <end position="860"/>
    </location>
</feature>
<dbReference type="FunFam" id="1.20.120.1530:FF:000002">
    <property type="entry name" value="Two-component osmosensing histidine kinase"/>
    <property type="match status" value="2"/>
</dbReference>
<dbReference type="InterPro" id="IPR004358">
    <property type="entry name" value="Sig_transdc_His_kin-like_C"/>
</dbReference>
<dbReference type="PANTHER" id="PTHR45339:SF1">
    <property type="entry name" value="HYBRID SIGNAL TRANSDUCTION HISTIDINE KINASE J"/>
    <property type="match status" value="1"/>
</dbReference>
<dbReference type="SMART" id="SM00304">
    <property type="entry name" value="HAMP"/>
    <property type="match status" value="7"/>
</dbReference>
<organism evidence="15 16">
    <name type="scientific">Kockovaella imperatae</name>
    <dbReference type="NCBI Taxonomy" id="4999"/>
    <lineage>
        <taxon>Eukaryota</taxon>
        <taxon>Fungi</taxon>
        <taxon>Dikarya</taxon>
        <taxon>Basidiomycota</taxon>
        <taxon>Agaricomycotina</taxon>
        <taxon>Tremellomycetes</taxon>
        <taxon>Tremellales</taxon>
        <taxon>Cuniculitremaceae</taxon>
        <taxon>Kockovaella</taxon>
    </lineage>
</organism>
<evidence type="ECO:0000256" key="4">
    <source>
        <dbReference type="ARBA" id="ARBA00022679"/>
    </source>
</evidence>
<keyword evidence="6" id="KW-0547">Nucleotide-binding</keyword>
<dbReference type="EC" id="2.7.13.3" evidence="2"/>
<dbReference type="Gene3D" id="1.10.287.130">
    <property type="match status" value="1"/>
</dbReference>
<dbReference type="OrthoDB" id="10266508at2759"/>
<feature type="compositionally biased region" description="Low complexity" evidence="11">
    <location>
        <begin position="19"/>
        <end position="34"/>
    </location>
</feature>
<dbReference type="CDD" id="cd16922">
    <property type="entry name" value="HATPase_EvgS-ArcB-TorS-like"/>
    <property type="match status" value="1"/>
</dbReference>
<feature type="domain" description="HAMP" evidence="14">
    <location>
        <begin position="439"/>
        <end position="491"/>
    </location>
</feature>
<evidence type="ECO:0000256" key="9">
    <source>
        <dbReference type="ARBA" id="ARBA00023012"/>
    </source>
</evidence>
<dbReference type="SUPFAM" id="SSF47384">
    <property type="entry name" value="Homodimeric domain of signal transducing histidine kinase"/>
    <property type="match status" value="1"/>
</dbReference>
<dbReference type="Gene3D" id="3.30.565.10">
    <property type="entry name" value="Histidine kinase-like ATPase, C-terminal domain"/>
    <property type="match status" value="1"/>
</dbReference>
<evidence type="ECO:0000259" key="12">
    <source>
        <dbReference type="PROSITE" id="PS50109"/>
    </source>
</evidence>
<dbReference type="STRING" id="4999.A0A1Y1UEP4"/>
<dbReference type="FunFam" id="3.30.565.10:FF:000010">
    <property type="entry name" value="Sensor histidine kinase RcsC"/>
    <property type="match status" value="1"/>
</dbReference>
<reference evidence="15 16" key="1">
    <citation type="submission" date="2017-03" db="EMBL/GenBank/DDBJ databases">
        <title>Widespread Adenine N6-methylation of Active Genes in Fungi.</title>
        <authorList>
            <consortium name="DOE Joint Genome Institute"/>
            <person name="Mondo S.J."/>
            <person name="Dannebaum R.O."/>
            <person name="Kuo R.C."/>
            <person name="Louie K.B."/>
            <person name="Bewick A.J."/>
            <person name="Labutti K."/>
            <person name="Haridas S."/>
            <person name="Kuo A."/>
            <person name="Salamov A."/>
            <person name="Ahrendt S.R."/>
            <person name="Lau R."/>
            <person name="Bowen B.P."/>
            <person name="Lipzen A."/>
            <person name="Sullivan W."/>
            <person name="Andreopoulos W.B."/>
            <person name="Clum A."/>
            <person name="Lindquist E."/>
            <person name="Daum C."/>
            <person name="Northen T.R."/>
            <person name="Ramamoorthy G."/>
            <person name="Schmitz R.J."/>
            <person name="Gryganskyi A."/>
            <person name="Culley D."/>
            <person name="Magnuson J."/>
            <person name="James T.Y."/>
            <person name="O'Malley M.A."/>
            <person name="Stajich J.E."/>
            <person name="Spatafora J.W."/>
            <person name="Visel A."/>
            <person name="Grigoriev I.V."/>
        </authorList>
    </citation>
    <scope>NUCLEOTIDE SEQUENCE [LARGE SCALE GENOMIC DNA]</scope>
    <source>
        <strain evidence="15 16">NRRL Y-17943</strain>
    </source>
</reference>
<feature type="region of interest" description="Disordered" evidence="11">
    <location>
        <begin position="1"/>
        <end position="34"/>
    </location>
</feature>
<evidence type="ECO:0000313" key="16">
    <source>
        <dbReference type="Proteomes" id="UP000193218"/>
    </source>
</evidence>
<evidence type="ECO:0000256" key="7">
    <source>
        <dbReference type="ARBA" id="ARBA00022777"/>
    </source>
</evidence>
<evidence type="ECO:0000256" key="6">
    <source>
        <dbReference type="ARBA" id="ARBA00022741"/>
    </source>
</evidence>
<dbReference type="SMART" id="SM00388">
    <property type="entry name" value="HisKA"/>
    <property type="match status" value="1"/>
</dbReference>
<dbReference type="Pfam" id="PF00072">
    <property type="entry name" value="Response_reg"/>
    <property type="match status" value="1"/>
</dbReference>
<evidence type="ECO:0000256" key="3">
    <source>
        <dbReference type="ARBA" id="ARBA00022553"/>
    </source>
</evidence>
<evidence type="ECO:0000256" key="1">
    <source>
        <dbReference type="ARBA" id="ARBA00000085"/>
    </source>
</evidence>
<keyword evidence="9" id="KW-0902">Two-component regulatory system</keyword>
<feature type="domain" description="HAMP" evidence="14">
    <location>
        <begin position="623"/>
        <end position="675"/>
    </location>
</feature>
<dbReference type="FunFam" id="1.20.120.1530:FF:000006">
    <property type="entry name" value="Atypical/HisK protein kinase"/>
    <property type="match status" value="1"/>
</dbReference>
<dbReference type="SMART" id="SM00448">
    <property type="entry name" value="REC"/>
    <property type="match status" value="1"/>
</dbReference>
<feature type="domain" description="HAMP" evidence="14">
    <location>
        <begin position="347"/>
        <end position="399"/>
    </location>
</feature>
<dbReference type="PRINTS" id="PR00344">
    <property type="entry name" value="BCTRLSENSOR"/>
</dbReference>
<keyword evidence="5" id="KW-0677">Repeat</keyword>
<keyword evidence="8" id="KW-0067">ATP-binding</keyword>
<evidence type="ECO:0000256" key="10">
    <source>
        <dbReference type="PROSITE-ProRule" id="PRU00169"/>
    </source>
</evidence>
<evidence type="ECO:0000256" key="11">
    <source>
        <dbReference type="SAM" id="MobiDB-lite"/>
    </source>
</evidence>
<dbReference type="Pfam" id="PF00512">
    <property type="entry name" value="HisKA"/>
    <property type="match status" value="1"/>
</dbReference>
<dbReference type="InParanoid" id="A0A1Y1UEP4"/>
<feature type="modified residue" description="4-aspartylphosphate" evidence="10">
    <location>
        <position position="1338"/>
    </location>
</feature>
<dbReference type="CDD" id="cd17546">
    <property type="entry name" value="REC_hyHK_CKI1_RcsC-like"/>
    <property type="match status" value="1"/>
</dbReference>
<dbReference type="PROSITE" id="PS50885">
    <property type="entry name" value="HAMP"/>
    <property type="match status" value="7"/>
</dbReference>
<dbReference type="SUPFAM" id="SSF58104">
    <property type="entry name" value="Methyl-accepting chemotaxis protein (MCP) signaling domain"/>
    <property type="match status" value="3"/>
</dbReference>
<feature type="domain" description="HAMP" evidence="14">
    <location>
        <begin position="531"/>
        <end position="583"/>
    </location>
</feature>
<dbReference type="Pfam" id="PF00672">
    <property type="entry name" value="HAMP"/>
    <property type="match status" value="4"/>
</dbReference>
<dbReference type="Pfam" id="PF18947">
    <property type="entry name" value="HAMP_2"/>
    <property type="match status" value="1"/>
</dbReference>
<dbReference type="EMBL" id="NBSH01000009">
    <property type="protein sequence ID" value="ORX35976.1"/>
    <property type="molecule type" value="Genomic_DNA"/>
</dbReference>
<proteinExistence type="predicted"/>
<dbReference type="CDD" id="cd06225">
    <property type="entry name" value="HAMP"/>
    <property type="match status" value="5"/>
</dbReference>
<name>A0A1Y1UEP4_9TREE</name>
<accession>A0A1Y1UEP4</accession>
<dbReference type="InterPro" id="IPR005467">
    <property type="entry name" value="His_kinase_dom"/>
</dbReference>
<feature type="domain" description="Histidine kinase" evidence="12">
    <location>
        <begin position="882"/>
        <end position="1103"/>
    </location>
</feature>
<evidence type="ECO:0000256" key="2">
    <source>
        <dbReference type="ARBA" id="ARBA00012438"/>
    </source>
</evidence>
<comment type="caution">
    <text evidence="15">The sequence shown here is derived from an EMBL/GenBank/DDBJ whole genome shotgun (WGS) entry which is preliminary data.</text>
</comment>
<dbReference type="GeneID" id="33558056"/>
<keyword evidence="4" id="KW-0808">Transferase</keyword>
<dbReference type="InterPro" id="IPR003661">
    <property type="entry name" value="HisK_dim/P_dom"/>
</dbReference>
<protein>
    <recommendedName>
        <fullName evidence="2">histidine kinase</fullName>
        <ecNumber evidence="2">2.7.13.3</ecNumber>
    </recommendedName>
</protein>
<dbReference type="InterPro" id="IPR036097">
    <property type="entry name" value="HisK_dim/P_sf"/>
</dbReference>
<gene>
    <name evidence="15" type="ORF">BD324DRAFT_629728</name>
</gene>
<dbReference type="SUPFAM" id="SSF52172">
    <property type="entry name" value="CheY-like"/>
    <property type="match status" value="1"/>
</dbReference>
<dbReference type="FunFam" id="1.20.120.1530:FF:000003">
    <property type="entry name" value="Atypical/HisK protein kinase"/>
    <property type="match status" value="1"/>
</dbReference>
<dbReference type="InterPro" id="IPR036890">
    <property type="entry name" value="HATPase_C_sf"/>
</dbReference>
<keyword evidence="7 15" id="KW-0418">Kinase</keyword>
<dbReference type="FunFam" id="1.10.287.130:FF:000002">
    <property type="entry name" value="Two-component osmosensing histidine kinase"/>
    <property type="match status" value="1"/>
</dbReference>
<feature type="domain" description="HAMP" evidence="14">
    <location>
        <begin position="254"/>
        <end position="307"/>
    </location>
</feature>
<dbReference type="InterPro" id="IPR003660">
    <property type="entry name" value="HAMP_dom"/>
</dbReference>
<dbReference type="GO" id="GO:0005524">
    <property type="term" value="F:ATP binding"/>
    <property type="evidence" value="ECO:0007669"/>
    <property type="project" value="UniProtKB-KW"/>
</dbReference>
<keyword evidence="3 10" id="KW-0597">Phosphoprotein</keyword>
<dbReference type="CDD" id="cd00082">
    <property type="entry name" value="HisKA"/>
    <property type="match status" value="1"/>
</dbReference>
<dbReference type="PANTHER" id="PTHR45339">
    <property type="entry name" value="HYBRID SIGNAL TRANSDUCTION HISTIDINE KINASE J"/>
    <property type="match status" value="1"/>
</dbReference>
<evidence type="ECO:0000259" key="14">
    <source>
        <dbReference type="PROSITE" id="PS50885"/>
    </source>
</evidence>
<dbReference type="Pfam" id="PF02518">
    <property type="entry name" value="HATPase_c"/>
    <property type="match status" value="1"/>
</dbReference>
<dbReference type="RefSeq" id="XP_021870105.1">
    <property type="nucleotide sequence ID" value="XM_022016247.1"/>
</dbReference>
<dbReference type="InterPro" id="IPR011006">
    <property type="entry name" value="CheY-like_superfamily"/>
</dbReference>